<sequence length="63" mass="7433">MIDLTAMNNKEFTLNADHIEKIEEVPETLITLTNGKKYIVLETIHEVKDKVIRYKNRIATYRI</sequence>
<dbReference type="InterPro" id="IPR009384">
    <property type="entry name" value="SwrD-like"/>
</dbReference>
<accession>A0A8I0A6C5</accession>
<evidence type="ECO:0000313" key="2">
    <source>
        <dbReference type="Proteomes" id="UP000662088"/>
    </source>
</evidence>
<proteinExistence type="predicted"/>
<gene>
    <name evidence="1" type="ORF">H8R92_10800</name>
</gene>
<protein>
    <submittedName>
        <fullName evidence="1">Flagellar FlbD family protein</fullName>
    </submittedName>
</protein>
<reference evidence="1" key="1">
    <citation type="submission" date="2020-08" db="EMBL/GenBank/DDBJ databases">
        <title>Genome public.</title>
        <authorList>
            <person name="Liu C."/>
            <person name="Sun Q."/>
        </authorList>
    </citation>
    <scope>NUCLEOTIDE SEQUENCE</scope>
    <source>
        <strain evidence="1">NSJ-42</strain>
    </source>
</reference>
<name>A0A8I0A6C5_9CLOT</name>
<keyword evidence="2" id="KW-1185">Reference proteome</keyword>
<organism evidence="1 2">
    <name type="scientific">Clostridium lentum</name>
    <dbReference type="NCBI Taxonomy" id="2763037"/>
    <lineage>
        <taxon>Bacteria</taxon>
        <taxon>Bacillati</taxon>
        <taxon>Bacillota</taxon>
        <taxon>Clostridia</taxon>
        <taxon>Eubacteriales</taxon>
        <taxon>Clostridiaceae</taxon>
        <taxon>Clostridium</taxon>
    </lineage>
</organism>
<dbReference type="PANTHER" id="PTHR39185">
    <property type="entry name" value="SWARMING MOTILITY PROTEIN SWRD"/>
    <property type="match status" value="1"/>
</dbReference>
<evidence type="ECO:0000313" key="1">
    <source>
        <dbReference type="EMBL" id="MBC5640903.1"/>
    </source>
</evidence>
<keyword evidence="1" id="KW-0966">Cell projection</keyword>
<dbReference type="Pfam" id="PF06289">
    <property type="entry name" value="FlbD"/>
    <property type="match status" value="1"/>
</dbReference>
<dbReference type="Proteomes" id="UP000662088">
    <property type="component" value="Unassembled WGS sequence"/>
</dbReference>
<dbReference type="PANTHER" id="PTHR39185:SF1">
    <property type="entry name" value="SWARMING MOTILITY PROTEIN SWRD"/>
    <property type="match status" value="1"/>
</dbReference>
<keyword evidence="1" id="KW-0282">Flagellum</keyword>
<dbReference type="EMBL" id="JACOOQ010000019">
    <property type="protein sequence ID" value="MBC5640903.1"/>
    <property type="molecule type" value="Genomic_DNA"/>
</dbReference>
<dbReference type="AlphaFoldDB" id="A0A8I0A6C5"/>
<comment type="caution">
    <text evidence="1">The sequence shown here is derived from an EMBL/GenBank/DDBJ whole genome shotgun (WGS) entry which is preliminary data.</text>
</comment>
<keyword evidence="1" id="KW-0969">Cilium</keyword>
<dbReference type="RefSeq" id="WP_022169202.1">
    <property type="nucleotide sequence ID" value="NZ_JACOOQ010000019.1"/>
</dbReference>